<dbReference type="PROSITE" id="PS51318">
    <property type="entry name" value="TAT"/>
    <property type="match status" value="1"/>
</dbReference>
<dbReference type="RefSeq" id="WP_221304459.1">
    <property type="nucleotide sequence ID" value="NZ_JACHHZ010000007.1"/>
</dbReference>
<evidence type="ECO:0000256" key="1">
    <source>
        <dbReference type="ARBA" id="ARBA00001917"/>
    </source>
</evidence>
<dbReference type="PANTHER" id="PTHR22893">
    <property type="entry name" value="NADH OXIDOREDUCTASE-RELATED"/>
    <property type="match status" value="1"/>
</dbReference>
<accession>A0A841HTK2</accession>
<dbReference type="EC" id="1.-.-.-" evidence="5"/>
<evidence type="ECO:0000256" key="2">
    <source>
        <dbReference type="ARBA" id="ARBA00005979"/>
    </source>
</evidence>
<protein>
    <submittedName>
        <fullName evidence="5">N-ethylmaleimide reductase</fullName>
        <ecNumber evidence="5">1.-.-.-</ecNumber>
    </submittedName>
</protein>
<dbReference type="InterPro" id="IPR006311">
    <property type="entry name" value="TAT_signal"/>
</dbReference>
<dbReference type="FunFam" id="3.20.20.70:FF:000059">
    <property type="entry name" value="N-ethylmaleimide reductase, FMN-linked"/>
    <property type="match status" value="1"/>
</dbReference>
<dbReference type="AlphaFoldDB" id="A0A841HTK2"/>
<dbReference type="InterPro" id="IPR045247">
    <property type="entry name" value="Oye-like"/>
</dbReference>
<dbReference type="PANTHER" id="PTHR22893:SF91">
    <property type="entry name" value="NADPH DEHYDROGENASE 2-RELATED"/>
    <property type="match status" value="1"/>
</dbReference>
<gene>
    <name evidence="5" type="ORF">HNQ60_005148</name>
</gene>
<evidence type="ECO:0000256" key="3">
    <source>
        <dbReference type="ARBA" id="ARBA00023002"/>
    </source>
</evidence>
<comment type="similarity">
    <text evidence="2">Belongs to the NADH:flavin oxidoreductase/NADH oxidase family.</text>
</comment>
<dbReference type="GO" id="GO:0010181">
    <property type="term" value="F:FMN binding"/>
    <property type="evidence" value="ECO:0007669"/>
    <property type="project" value="InterPro"/>
</dbReference>
<dbReference type="SUPFAM" id="SSF51395">
    <property type="entry name" value="FMN-linked oxidoreductases"/>
    <property type="match status" value="1"/>
</dbReference>
<dbReference type="GO" id="GO:0016628">
    <property type="term" value="F:oxidoreductase activity, acting on the CH-CH group of donors, NAD or NADP as acceptor"/>
    <property type="evidence" value="ECO:0007669"/>
    <property type="project" value="UniProtKB-ARBA"/>
</dbReference>
<comment type="caution">
    <text evidence="5">The sequence shown here is derived from an EMBL/GenBank/DDBJ whole genome shotgun (WGS) entry which is preliminary data.</text>
</comment>
<evidence type="ECO:0000259" key="4">
    <source>
        <dbReference type="Pfam" id="PF00724"/>
    </source>
</evidence>
<keyword evidence="3 5" id="KW-0560">Oxidoreductase</keyword>
<organism evidence="5 6">
    <name type="scientific">Povalibacter uvarum</name>
    <dbReference type="NCBI Taxonomy" id="732238"/>
    <lineage>
        <taxon>Bacteria</taxon>
        <taxon>Pseudomonadati</taxon>
        <taxon>Pseudomonadota</taxon>
        <taxon>Gammaproteobacteria</taxon>
        <taxon>Steroidobacterales</taxon>
        <taxon>Steroidobacteraceae</taxon>
        <taxon>Povalibacter</taxon>
    </lineage>
</organism>
<dbReference type="Pfam" id="PF00724">
    <property type="entry name" value="Oxidored_FMN"/>
    <property type="match status" value="1"/>
</dbReference>
<dbReference type="CDD" id="cd02933">
    <property type="entry name" value="OYE_like_FMN"/>
    <property type="match status" value="1"/>
</dbReference>
<name>A0A841HTK2_9GAMM</name>
<proteinExistence type="inferred from homology"/>
<keyword evidence="6" id="KW-1185">Reference proteome</keyword>
<dbReference type="InterPro" id="IPR001155">
    <property type="entry name" value="OxRdtase_FMN_N"/>
</dbReference>
<dbReference type="Gene3D" id="3.20.20.70">
    <property type="entry name" value="Aldolase class I"/>
    <property type="match status" value="1"/>
</dbReference>
<reference evidence="5 6" key="1">
    <citation type="submission" date="2020-08" db="EMBL/GenBank/DDBJ databases">
        <title>Genomic Encyclopedia of Type Strains, Phase IV (KMG-IV): sequencing the most valuable type-strain genomes for metagenomic binning, comparative biology and taxonomic classification.</title>
        <authorList>
            <person name="Goeker M."/>
        </authorList>
    </citation>
    <scope>NUCLEOTIDE SEQUENCE [LARGE SCALE GENOMIC DNA]</scope>
    <source>
        <strain evidence="5 6">DSM 26723</strain>
    </source>
</reference>
<evidence type="ECO:0000313" key="6">
    <source>
        <dbReference type="Proteomes" id="UP000588068"/>
    </source>
</evidence>
<dbReference type="GO" id="GO:0005829">
    <property type="term" value="C:cytosol"/>
    <property type="evidence" value="ECO:0007669"/>
    <property type="project" value="UniProtKB-ARBA"/>
</dbReference>
<sequence length="383" mass="41254">MRSISRRDVTKGAAATMLALAIGRGNATEQPADALLAPIKIGDVELRNRIAMAPLTRGRAGASRTANALMAQYYGQRAGAGLIVSEGVAISATGYGWNGSPGIYLPEHIEGWKATTNAVHQRGGKIFLQLWHMGRVSHPDFLDGATPVAPSAIAVNDTTYTPQGKKPYVTPRALTEAEIATTVRDYAQATLNAREAGFDGVEIHAANSYLIDEFIRDGSNKRTDRYGGSIENRLRFLREVTEAVVKAWSPSRTGVRLSPWNPYNDMTDSDPAKTFTAAARALNEFDLAYLHVHETRTIANRVAPAMREAYRNTFILNGGFDAATGAAAVKAGEADAIAYGRLFIANPDLVARFRVGATLNVPDSKTFYTSEAKGYTDYPALAG</sequence>
<evidence type="ECO:0000313" key="5">
    <source>
        <dbReference type="EMBL" id="MBB6096226.1"/>
    </source>
</evidence>
<comment type="cofactor">
    <cofactor evidence="1">
        <name>FMN</name>
        <dbReference type="ChEBI" id="CHEBI:58210"/>
    </cofactor>
</comment>
<dbReference type="InterPro" id="IPR013785">
    <property type="entry name" value="Aldolase_TIM"/>
</dbReference>
<dbReference type="Proteomes" id="UP000588068">
    <property type="component" value="Unassembled WGS sequence"/>
</dbReference>
<feature type="domain" description="NADH:flavin oxidoreductase/NADH oxidase N-terminal" evidence="4">
    <location>
        <begin position="35"/>
        <end position="357"/>
    </location>
</feature>
<dbReference type="EMBL" id="JACHHZ010000007">
    <property type="protein sequence ID" value="MBB6096226.1"/>
    <property type="molecule type" value="Genomic_DNA"/>
</dbReference>